<name>A0A4Z0GGB9_9BACL</name>
<reference evidence="2 3" key="1">
    <citation type="journal article" date="2015" name="Int. J. Syst. Evol. Microbiol.">
        <title>Sporolactobacillus shoreae sp. nov. and Sporolactobacillus spathodeae sp. nov., two spore-forming lactic acid bacteria isolated from tree barks in Thailand.</title>
        <authorList>
            <person name="Thamacharoensuk T."/>
            <person name="Kitahara M."/>
            <person name="Ohkuma M."/>
            <person name="Thongchul N."/>
            <person name="Tanasupawat S."/>
        </authorList>
    </citation>
    <scope>NUCLEOTIDE SEQUENCE [LARGE SCALE GENOMIC DNA]</scope>
    <source>
        <strain evidence="2 3">BK92</strain>
    </source>
</reference>
<protein>
    <recommendedName>
        <fullName evidence="1">Protein CR006 P-loop domain-containing protein</fullName>
    </recommendedName>
</protein>
<dbReference type="InterPro" id="IPR027417">
    <property type="entry name" value="P-loop_NTPase"/>
</dbReference>
<evidence type="ECO:0000259" key="1">
    <source>
        <dbReference type="Pfam" id="PF13166"/>
    </source>
</evidence>
<gene>
    <name evidence="2" type="ORF">E4665_17975</name>
</gene>
<dbReference type="RefSeq" id="WP_135350174.1">
    <property type="nucleotide sequence ID" value="NZ_SRJD01000053.1"/>
</dbReference>
<feature type="domain" description="Protein CR006 P-loop" evidence="1">
    <location>
        <begin position="21"/>
        <end position="582"/>
    </location>
</feature>
<dbReference type="SUPFAM" id="SSF52540">
    <property type="entry name" value="P-loop containing nucleoside triphosphate hydrolases"/>
    <property type="match status" value="1"/>
</dbReference>
<keyword evidence="3" id="KW-1185">Reference proteome</keyword>
<dbReference type="OrthoDB" id="9795565at2"/>
<dbReference type="InterPro" id="IPR026866">
    <property type="entry name" value="CR006_AAA"/>
</dbReference>
<evidence type="ECO:0000313" key="2">
    <source>
        <dbReference type="EMBL" id="TGA95445.1"/>
    </source>
</evidence>
<organism evidence="2 3">
    <name type="scientific">Sporolactobacillus shoreae</name>
    <dbReference type="NCBI Taxonomy" id="1465501"/>
    <lineage>
        <taxon>Bacteria</taxon>
        <taxon>Bacillati</taxon>
        <taxon>Bacillota</taxon>
        <taxon>Bacilli</taxon>
        <taxon>Bacillales</taxon>
        <taxon>Sporolactobacillaceae</taxon>
        <taxon>Sporolactobacillus</taxon>
    </lineage>
</organism>
<dbReference type="AlphaFoldDB" id="A0A4Z0GGB9"/>
<accession>A0A4Z0GGB9</accession>
<evidence type="ECO:0000313" key="3">
    <source>
        <dbReference type="Proteomes" id="UP000298347"/>
    </source>
</evidence>
<dbReference type="Proteomes" id="UP000298347">
    <property type="component" value="Unassembled WGS sequence"/>
</dbReference>
<comment type="caution">
    <text evidence="2">The sequence shown here is derived from an EMBL/GenBank/DDBJ whole genome shotgun (WGS) entry which is preliminary data.</text>
</comment>
<sequence length="587" mass="66421">MIYTLNNVTSKSFDGYTFGESLNQVNIFFGQNGSGKSALSNWIQGIDPDHTRVFDTQYVDRNIRQRSTIEGTNLIVGKNQIDRTDAIQQANEILEFLNSDTSTQHAITKLKANLVNEMNKIMDQVKKDFDTSVIKQKPNAKQDPIKALQLWYEEITRYQDVKSDVSSAKEIDVELSKITTLKNQLNPILQNLDSKREIQFANHMKKVVIKPESSVADVVVKWLEQGRILHRLDEQDDGENEECLFCGSQFIVGDVKMHVSERIDSEYAALQKAIAKFQTDLKAALVEIQSLPSSEISNEVILDAKDSISLILQTLQKKANSTESVIALKDGIFDGIHNLNFEVAKVSASLVTCEQQYRREQANIENLAKRKIGQQLKASLTVQEQATQLIDLLQKRKYENISLALSRKYLEKLESDTSDLLGFKNLVNDTLASIGLGFRLEFNRIKTSTFDAVINSENSIIDINSLSEGELRLIAFVQFYFGLFSEYGVNAQTHVSKKMNPTISTIVLDDPITSIDSNNRYFMTSVINSFLSEFKSSDINVFIFTHSLFDFHNIAYHSGEETSHYRILKDVTGHSKIELLSKTSFKT</sequence>
<dbReference type="EMBL" id="SRJD01000053">
    <property type="protein sequence ID" value="TGA95445.1"/>
    <property type="molecule type" value="Genomic_DNA"/>
</dbReference>
<proteinExistence type="predicted"/>
<dbReference type="Pfam" id="PF13166">
    <property type="entry name" value="AAA_13"/>
    <property type="match status" value="1"/>
</dbReference>
<dbReference type="Gene3D" id="3.40.50.300">
    <property type="entry name" value="P-loop containing nucleotide triphosphate hydrolases"/>
    <property type="match status" value="1"/>
</dbReference>